<comment type="subcellular location">
    <subcellularLocation>
        <location evidence="1">Cell inner membrane</location>
        <topology evidence="1">Peripheral membrane protein</topology>
    </subcellularLocation>
</comment>
<proteinExistence type="inferred from homology"/>
<keyword evidence="6 9" id="KW-0067">ATP-binding</keyword>
<evidence type="ECO:0000259" key="8">
    <source>
        <dbReference type="PROSITE" id="PS50893"/>
    </source>
</evidence>
<dbReference type="Gene3D" id="3.40.50.300">
    <property type="entry name" value="P-loop containing nucleotide triphosphate hydrolases"/>
    <property type="match status" value="1"/>
</dbReference>
<sequence length="339" mass="35960">MHYGLNSVAPMPVSPACGEPVLWIKGLRLQIGDTAILHGVDLAVHEGEAVGIVGESGSGKSMTWRAALGLLPKGASTSGEVTFAGRNILATAEHDLEGIRGRRIAAIFQDAASALNPIQRVGSQILESLRIHRSLNGAAAKAEMLRLLDQVGIVDAANRSRAYPHELSGGQNQRMAIAMALAGNPEILIADEPTTALDPTIQAQILMLLKRIQLERAMSVILISHDLGAVAALCNRVCVMYAGRIVEDAPTAELLSKPEHPYTRALIASIPPLSGERKRLQAIGGEPPDPRHMPKGCAYAPRCSSLSEECKESIPAPVCLRGSHSIRCFTATRALGLAP</sequence>
<keyword evidence="5" id="KW-0547">Nucleotide-binding</keyword>
<keyword evidence="3" id="KW-0813">Transport</keyword>
<comment type="similarity">
    <text evidence="2">Belongs to the ABC transporter superfamily.</text>
</comment>
<dbReference type="NCBIfam" id="TIGR01727">
    <property type="entry name" value="oligo_HPY"/>
    <property type="match status" value="1"/>
</dbReference>
<evidence type="ECO:0000256" key="6">
    <source>
        <dbReference type="ARBA" id="ARBA00022840"/>
    </source>
</evidence>
<evidence type="ECO:0000256" key="5">
    <source>
        <dbReference type="ARBA" id="ARBA00022741"/>
    </source>
</evidence>
<evidence type="ECO:0000256" key="1">
    <source>
        <dbReference type="ARBA" id="ARBA00004417"/>
    </source>
</evidence>
<comment type="caution">
    <text evidence="9">The sequence shown here is derived from an EMBL/GenBank/DDBJ whole genome shotgun (WGS) entry which is preliminary data.</text>
</comment>
<dbReference type="Pfam" id="PF08352">
    <property type="entry name" value="oligo_HPY"/>
    <property type="match status" value="1"/>
</dbReference>
<protein>
    <submittedName>
        <fullName evidence="9">ABC transporter ATP-binding protein</fullName>
    </submittedName>
</protein>
<dbReference type="CDD" id="cd03257">
    <property type="entry name" value="ABC_NikE_OppD_transporters"/>
    <property type="match status" value="1"/>
</dbReference>
<dbReference type="PANTHER" id="PTHR43297:SF2">
    <property type="entry name" value="DIPEPTIDE TRANSPORT ATP-BINDING PROTEIN DPPD"/>
    <property type="match status" value="1"/>
</dbReference>
<dbReference type="InterPro" id="IPR003439">
    <property type="entry name" value="ABC_transporter-like_ATP-bd"/>
</dbReference>
<evidence type="ECO:0000256" key="2">
    <source>
        <dbReference type="ARBA" id="ARBA00005417"/>
    </source>
</evidence>
<dbReference type="SMART" id="SM00382">
    <property type="entry name" value="AAA"/>
    <property type="match status" value="1"/>
</dbReference>
<accession>A0ABT7K4C4</accession>
<reference evidence="9" key="1">
    <citation type="submission" date="2023-06" db="EMBL/GenBank/DDBJ databases">
        <title>Phylogenetic Diversity of Rhizobium strains.</title>
        <authorList>
            <person name="Moura F.T."/>
            <person name="Helene L.C.F."/>
            <person name="Hungria M."/>
        </authorList>
    </citation>
    <scope>NUCLEOTIDE SEQUENCE</scope>
    <source>
        <strain evidence="9">CCGE526</strain>
    </source>
</reference>
<evidence type="ECO:0000256" key="3">
    <source>
        <dbReference type="ARBA" id="ARBA00022448"/>
    </source>
</evidence>
<feature type="domain" description="ABC transporter" evidence="8">
    <location>
        <begin position="22"/>
        <end position="267"/>
    </location>
</feature>
<dbReference type="RefSeq" id="WP_285872904.1">
    <property type="nucleotide sequence ID" value="NZ_JARFYM010000048.1"/>
</dbReference>
<dbReference type="InterPro" id="IPR050388">
    <property type="entry name" value="ABC_Ni/Peptide_Import"/>
</dbReference>
<keyword evidence="4" id="KW-1003">Cell membrane</keyword>
<dbReference type="Pfam" id="PF00005">
    <property type="entry name" value="ABC_tran"/>
    <property type="match status" value="1"/>
</dbReference>
<dbReference type="InterPro" id="IPR027417">
    <property type="entry name" value="P-loop_NTPase"/>
</dbReference>
<dbReference type="SUPFAM" id="SSF52540">
    <property type="entry name" value="P-loop containing nucleoside triphosphate hydrolases"/>
    <property type="match status" value="1"/>
</dbReference>
<evidence type="ECO:0000313" key="9">
    <source>
        <dbReference type="EMBL" id="MDL2403465.1"/>
    </source>
</evidence>
<keyword evidence="10" id="KW-1185">Reference proteome</keyword>
<dbReference type="GO" id="GO:0005524">
    <property type="term" value="F:ATP binding"/>
    <property type="evidence" value="ECO:0007669"/>
    <property type="project" value="UniProtKB-KW"/>
</dbReference>
<dbReference type="EMBL" id="JARFYM010000048">
    <property type="protein sequence ID" value="MDL2403465.1"/>
    <property type="molecule type" value="Genomic_DNA"/>
</dbReference>
<dbReference type="PANTHER" id="PTHR43297">
    <property type="entry name" value="OLIGOPEPTIDE TRANSPORT ATP-BINDING PROTEIN APPD"/>
    <property type="match status" value="1"/>
</dbReference>
<organism evidence="9 10">
    <name type="scientific">Rhizobium mayense</name>
    <dbReference type="NCBI Taxonomy" id="1312184"/>
    <lineage>
        <taxon>Bacteria</taxon>
        <taxon>Pseudomonadati</taxon>
        <taxon>Pseudomonadota</taxon>
        <taxon>Alphaproteobacteria</taxon>
        <taxon>Hyphomicrobiales</taxon>
        <taxon>Rhizobiaceae</taxon>
        <taxon>Rhizobium/Agrobacterium group</taxon>
        <taxon>Rhizobium</taxon>
    </lineage>
</organism>
<dbReference type="Proteomes" id="UP001172645">
    <property type="component" value="Unassembled WGS sequence"/>
</dbReference>
<gene>
    <name evidence="9" type="ORF">PY649_31820</name>
</gene>
<keyword evidence="7" id="KW-0472">Membrane</keyword>
<evidence type="ECO:0000313" key="10">
    <source>
        <dbReference type="Proteomes" id="UP001172645"/>
    </source>
</evidence>
<dbReference type="InterPro" id="IPR013563">
    <property type="entry name" value="Oligopep_ABC_C"/>
</dbReference>
<dbReference type="PROSITE" id="PS50893">
    <property type="entry name" value="ABC_TRANSPORTER_2"/>
    <property type="match status" value="1"/>
</dbReference>
<evidence type="ECO:0000256" key="7">
    <source>
        <dbReference type="ARBA" id="ARBA00023136"/>
    </source>
</evidence>
<evidence type="ECO:0000256" key="4">
    <source>
        <dbReference type="ARBA" id="ARBA00022475"/>
    </source>
</evidence>
<dbReference type="InterPro" id="IPR003593">
    <property type="entry name" value="AAA+_ATPase"/>
</dbReference>
<name>A0ABT7K4C4_9HYPH</name>